<organism evidence="8 9">
    <name type="scientific">Pyrodictium delaneyi</name>
    <dbReference type="NCBI Taxonomy" id="1273541"/>
    <lineage>
        <taxon>Archaea</taxon>
        <taxon>Thermoproteota</taxon>
        <taxon>Thermoprotei</taxon>
        <taxon>Desulfurococcales</taxon>
        <taxon>Pyrodictiaceae</taxon>
        <taxon>Pyrodictium</taxon>
    </lineage>
</organism>
<dbReference type="GO" id="GO:0004427">
    <property type="term" value="F:inorganic diphosphate phosphatase activity"/>
    <property type="evidence" value="ECO:0007669"/>
    <property type="project" value="UniProtKB-UniRule"/>
</dbReference>
<sequence>MANIHERLGPGEKAPDVVNVFIEIPMGSNVKYEYDAEAGVIKVDRFLYTAMVYPFNYGFIPGTLEEDGDPVDVLIITAQSVLPGTVIEARPIGVLVTEDEEGPDSKIVAVPKDKLDPSFKNVKSIDDLPEVVRERIKHFFEHYKELEPGKWVKVREWLGPEEAKRRIKDAIERYKSKKGLH</sequence>
<feature type="binding site" evidence="7">
    <location>
        <position position="104"/>
    </location>
    <ligand>
        <name>Mg(2+)</name>
        <dbReference type="ChEBI" id="CHEBI:18420"/>
        <label>1</label>
    </ligand>
</feature>
<dbReference type="Gene3D" id="3.90.80.10">
    <property type="entry name" value="Inorganic pyrophosphatase"/>
    <property type="match status" value="1"/>
</dbReference>
<gene>
    <name evidence="7" type="primary">ppa</name>
    <name evidence="8" type="ORF">EYH50_03550</name>
</gene>
<feature type="binding site" evidence="7">
    <location>
        <position position="143"/>
    </location>
    <ligand>
        <name>substrate</name>
    </ligand>
</feature>
<feature type="binding site" evidence="7">
    <location>
        <position position="45"/>
    </location>
    <ligand>
        <name>substrate</name>
    </ligand>
</feature>
<evidence type="ECO:0000256" key="6">
    <source>
        <dbReference type="ARBA" id="ARBA00047820"/>
    </source>
</evidence>
<dbReference type="GO" id="GO:0006796">
    <property type="term" value="P:phosphate-containing compound metabolic process"/>
    <property type="evidence" value="ECO:0007669"/>
    <property type="project" value="InterPro"/>
</dbReference>
<comment type="cofactor">
    <cofactor evidence="1 7">
        <name>Mg(2+)</name>
        <dbReference type="ChEBI" id="CHEBI:18420"/>
    </cofactor>
</comment>
<feature type="binding site" evidence="7">
    <location>
        <position position="57"/>
    </location>
    <ligand>
        <name>substrate</name>
    </ligand>
</feature>
<feature type="binding site" evidence="7">
    <location>
        <position position="72"/>
    </location>
    <ligand>
        <name>Mg(2+)</name>
        <dbReference type="ChEBI" id="CHEBI:18420"/>
        <label>2</label>
    </ligand>
</feature>
<keyword evidence="5 7" id="KW-0460">Magnesium</keyword>
<dbReference type="CDD" id="cd00412">
    <property type="entry name" value="pyrophosphatase"/>
    <property type="match status" value="1"/>
</dbReference>
<dbReference type="Pfam" id="PF00719">
    <property type="entry name" value="Pyrophosphatase"/>
    <property type="match status" value="1"/>
</dbReference>
<reference evidence="8" key="1">
    <citation type="journal article" date="2020" name="ISME J.">
        <title>Gammaproteobacteria mediating utilization of methyl-, sulfur- and petroleum organic compounds in deep ocean hydrothermal plumes.</title>
        <authorList>
            <person name="Zhou Z."/>
            <person name="Liu Y."/>
            <person name="Pan J."/>
            <person name="Cron B.R."/>
            <person name="Toner B.M."/>
            <person name="Anantharaman K."/>
            <person name="Breier J.A."/>
            <person name="Dick G.J."/>
            <person name="Li M."/>
        </authorList>
    </citation>
    <scope>NUCLEOTIDE SEQUENCE</scope>
    <source>
        <strain evidence="8">SZUA-1523</strain>
    </source>
</reference>
<evidence type="ECO:0000313" key="8">
    <source>
        <dbReference type="EMBL" id="HIQ24103.1"/>
    </source>
</evidence>
<evidence type="ECO:0000313" key="9">
    <source>
        <dbReference type="Proteomes" id="UP000600071"/>
    </source>
</evidence>
<dbReference type="NCBIfam" id="NF002317">
    <property type="entry name" value="PRK01250.1"/>
    <property type="match status" value="1"/>
</dbReference>
<dbReference type="AlphaFoldDB" id="A0A833E9F3"/>
<feature type="binding site" evidence="7">
    <location>
        <position position="72"/>
    </location>
    <ligand>
        <name>Mg(2+)</name>
        <dbReference type="ChEBI" id="CHEBI:18420"/>
        <label>1</label>
    </ligand>
</feature>
<evidence type="ECO:0000256" key="3">
    <source>
        <dbReference type="ARBA" id="ARBA00022723"/>
    </source>
</evidence>
<feature type="binding site" evidence="7">
    <location>
        <position position="31"/>
    </location>
    <ligand>
        <name>substrate</name>
    </ligand>
</feature>
<keyword evidence="4 7" id="KW-0378">Hydrolase</keyword>
<dbReference type="Proteomes" id="UP000600071">
    <property type="component" value="Unassembled WGS sequence"/>
</dbReference>
<dbReference type="EC" id="3.6.1.1" evidence="7"/>
<comment type="catalytic activity">
    <reaction evidence="6 7">
        <text>diphosphate + H2O = 2 phosphate + H(+)</text>
        <dbReference type="Rhea" id="RHEA:24576"/>
        <dbReference type="ChEBI" id="CHEBI:15377"/>
        <dbReference type="ChEBI" id="CHEBI:15378"/>
        <dbReference type="ChEBI" id="CHEBI:33019"/>
        <dbReference type="ChEBI" id="CHEBI:43474"/>
        <dbReference type="EC" id="3.6.1.1"/>
    </reaction>
</comment>
<dbReference type="GO" id="GO:0000287">
    <property type="term" value="F:magnesium ion binding"/>
    <property type="evidence" value="ECO:0007669"/>
    <property type="project" value="UniProtKB-UniRule"/>
</dbReference>
<dbReference type="PROSITE" id="PS00387">
    <property type="entry name" value="PPASE"/>
    <property type="match status" value="1"/>
</dbReference>
<accession>A0A833E9F3</accession>
<keyword evidence="2 7" id="KW-0963">Cytoplasm</keyword>
<evidence type="ECO:0000256" key="5">
    <source>
        <dbReference type="ARBA" id="ARBA00022842"/>
    </source>
</evidence>
<protein>
    <recommendedName>
        <fullName evidence="7">Inorganic pyrophosphatase</fullName>
        <ecNumber evidence="7">3.6.1.1</ecNumber>
    </recommendedName>
    <alternativeName>
        <fullName evidence="7">Pyrophosphate phospho-hydrolase</fullName>
        <shortName evidence="7">PPase</shortName>
    </alternativeName>
</protein>
<feature type="binding site" evidence="7">
    <location>
        <position position="67"/>
    </location>
    <ligand>
        <name>Mg(2+)</name>
        <dbReference type="ChEBI" id="CHEBI:18420"/>
        <label>1</label>
    </ligand>
</feature>
<evidence type="ECO:0000256" key="4">
    <source>
        <dbReference type="ARBA" id="ARBA00022801"/>
    </source>
</evidence>
<name>A0A833E9F3_9CREN</name>
<comment type="subcellular location">
    <subcellularLocation>
        <location evidence="7">Cytoplasm</location>
    </subcellularLocation>
</comment>
<keyword evidence="3 7" id="KW-0479">Metal-binding</keyword>
<evidence type="ECO:0000256" key="1">
    <source>
        <dbReference type="ARBA" id="ARBA00001946"/>
    </source>
</evidence>
<comment type="function">
    <text evidence="7">Catalyzes the hydrolysis of inorganic pyrophosphate (PPi) forming two phosphate ions.</text>
</comment>
<dbReference type="PANTHER" id="PTHR10286">
    <property type="entry name" value="INORGANIC PYROPHOSPHATASE"/>
    <property type="match status" value="1"/>
</dbReference>
<comment type="caution">
    <text evidence="8">The sequence shown here is derived from an EMBL/GenBank/DDBJ whole genome shotgun (WGS) entry which is preliminary data.</text>
</comment>
<evidence type="ECO:0000256" key="7">
    <source>
        <dbReference type="HAMAP-Rule" id="MF_00209"/>
    </source>
</evidence>
<dbReference type="InterPro" id="IPR008162">
    <property type="entry name" value="Pyrophosphatase"/>
</dbReference>
<evidence type="ECO:0000256" key="2">
    <source>
        <dbReference type="ARBA" id="ARBA00022490"/>
    </source>
</evidence>
<dbReference type="InterPro" id="IPR036649">
    <property type="entry name" value="Pyrophosphatase_sf"/>
</dbReference>
<comment type="similarity">
    <text evidence="7">Belongs to the PPase family.</text>
</comment>
<proteinExistence type="inferred from homology"/>
<dbReference type="HAMAP" id="MF_00209">
    <property type="entry name" value="Inorganic_PPase"/>
    <property type="match status" value="1"/>
</dbReference>
<dbReference type="SUPFAM" id="SSF50324">
    <property type="entry name" value="Inorganic pyrophosphatase"/>
    <property type="match status" value="1"/>
</dbReference>
<comment type="subunit">
    <text evidence="7">Homohexamer.</text>
</comment>
<dbReference type="GO" id="GO:0005737">
    <property type="term" value="C:cytoplasm"/>
    <property type="evidence" value="ECO:0007669"/>
    <property type="project" value="UniProtKB-SubCell"/>
</dbReference>
<dbReference type="EMBL" id="DQVR01000078">
    <property type="protein sequence ID" value="HIQ24103.1"/>
    <property type="molecule type" value="Genomic_DNA"/>
</dbReference>
<dbReference type="FunFam" id="3.90.80.10:FF:000003">
    <property type="entry name" value="Inorganic pyrophosphatase"/>
    <property type="match status" value="1"/>
</dbReference>